<gene>
    <name evidence="2" type="ORF">FHR20_000225</name>
</gene>
<evidence type="ECO:0000313" key="2">
    <source>
        <dbReference type="EMBL" id="NIJ63294.1"/>
    </source>
</evidence>
<keyword evidence="1" id="KW-0812">Transmembrane</keyword>
<feature type="transmembrane region" description="Helical" evidence="1">
    <location>
        <begin position="55"/>
        <end position="77"/>
    </location>
</feature>
<comment type="caution">
    <text evidence="2">The sequence shown here is derived from an EMBL/GenBank/DDBJ whole genome shotgun (WGS) entry which is preliminary data.</text>
</comment>
<dbReference type="EMBL" id="JAASQV010000001">
    <property type="protein sequence ID" value="NIJ63294.1"/>
    <property type="molecule type" value="Genomic_DNA"/>
</dbReference>
<dbReference type="RefSeq" id="WP_167297864.1">
    <property type="nucleotide sequence ID" value="NZ_CP170557.1"/>
</dbReference>
<keyword evidence="1" id="KW-1133">Transmembrane helix</keyword>
<feature type="transmembrane region" description="Helical" evidence="1">
    <location>
        <begin position="32"/>
        <end position="48"/>
    </location>
</feature>
<organism evidence="2 3">
    <name type="scientific">Sphingomonas leidyi</name>
    <dbReference type="NCBI Taxonomy" id="68569"/>
    <lineage>
        <taxon>Bacteria</taxon>
        <taxon>Pseudomonadati</taxon>
        <taxon>Pseudomonadota</taxon>
        <taxon>Alphaproteobacteria</taxon>
        <taxon>Sphingomonadales</taxon>
        <taxon>Sphingomonadaceae</taxon>
        <taxon>Sphingomonas</taxon>
    </lineage>
</organism>
<name>A0A7X5UVY2_9SPHN</name>
<accession>A0A7X5UVY2</accession>
<keyword evidence="3" id="KW-1185">Reference proteome</keyword>
<protein>
    <submittedName>
        <fullName evidence="2">Peptidoglycan/LPS O-acetylase OafA/YrhL</fullName>
    </submittedName>
</protein>
<dbReference type="Proteomes" id="UP000564677">
    <property type="component" value="Unassembled WGS sequence"/>
</dbReference>
<evidence type="ECO:0000313" key="3">
    <source>
        <dbReference type="Proteomes" id="UP000564677"/>
    </source>
</evidence>
<evidence type="ECO:0000256" key="1">
    <source>
        <dbReference type="SAM" id="Phobius"/>
    </source>
</evidence>
<proteinExistence type="predicted"/>
<sequence>MLLALRLLSLLVGGFTAWRVLGGQMTSTLFKVPDLAVGAVMVLAALIPNRGAAPALVAANAYAFGVFSVALAGYLVPSKPVEPLLIAGMAVNLVVILLLLPRMTGGGH</sequence>
<reference evidence="2 3" key="1">
    <citation type="submission" date="2020-03" db="EMBL/GenBank/DDBJ databases">
        <title>Genomic Encyclopedia of Type Strains, Phase IV (KMG-IV): sequencing the most valuable type-strain genomes for metagenomic binning, comparative biology and taxonomic classification.</title>
        <authorList>
            <person name="Goeker M."/>
        </authorList>
    </citation>
    <scope>NUCLEOTIDE SEQUENCE [LARGE SCALE GENOMIC DNA]</scope>
    <source>
        <strain evidence="2 3">DSM 4733</strain>
    </source>
</reference>
<keyword evidence="1" id="KW-0472">Membrane</keyword>
<feature type="transmembrane region" description="Helical" evidence="1">
    <location>
        <begin position="83"/>
        <end position="100"/>
    </location>
</feature>
<dbReference type="AlphaFoldDB" id="A0A7X5UVY2"/>